<feature type="compositionally biased region" description="Polar residues" evidence="12">
    <location>
        <begin position="31"/>
        <end position="42"/>
    </location>
</feature>
<dbReference type="PROSITE" id="PS00108">
    <property type="entry name" value="PROTEIN_KINASE_ST"/>
    <property type="match status" value="1"/>
</dbReference>
<feature type="compositionally biased region" description="Basic and acidic residues" evidence="12">
    <location>
        <begin position="427"/>
        <end position="436"/>
    </location>
</feature>
<dbReference type="AlphaFoldDB" id="A0A9W7LGT3"/>
<evidence type="ECO:0000256" key="2">
    <source>
        <dbReference type="ARBA" id="ARBA00022527"/>
    </source>
</evidence>
<evidence type="ECO:0000256" key="4">
    <source>
        <dbReference type="ARBA" id="ARBA00022741"/>
    </source>
</evidence>
<feature type="compositionally biased region" description="Basic and acidic residues" evidence="12">
    <location>
        <begin position="201"/>
        <end position="210"/>
    </location>
</feature>
<gene>
    <name evidence="14" type="ORF">TrCOL_g8792</name>
</gene>
<dbReference type="PANTHER" id="PTHR11042:SF160">
    <property type="entry name" value="EUKARYOTIC TRANSLATION INITIATION FACTOR 2-ALPHA KINASE 1"/>
    <property type="match status" value="1"/>
</dbReference>
<keyword evidence="11" id="KW-0175">Coiled coil</keyword>
<keyword evidence="6" id="KW-0067">ATP-binding</keyword>
<dbReference type="InterPro" id="IPR011009">
    <property type="entry name" value="Kinase-like_dom_sf"/>
</dbReference>
<dbReference type="InterPro" id="IPR000719">
    <property type="entry name" value="Prot_kinase_dom"/>
</dbReference>
<keyword evidence="5" id="KW-0418">Kinase</keyword>
<dbReference type="PROSITE" id="PS50011">
    <property type="entry name" value="PROTEIN_KINASE_DOM"/>
    <property type="match status" value="1"/>
</dbReference>
<protein>
    <recommendedName>
        <fullName evidence="1">non-specific serine/threonine protein kinase</fullName>
        <ecNumber evidence="1">2.7.11.1</ecNumber>
    </recommendedName>
</protein>
<evidence type="ECO:0000256" key="12">
    <source>
        <dbReference type="SAM" id="MobiDB-lite"/>
    </source>
</evidence>
<feature type="compositionally biased region" description="Low complexity" evidence="12">
    <location>
        <begin position="437"/>
        <end position="447"/>
    </location>
</feature>
<dbReference type="InterPro" id="IPR050339">
    <property type="entry name" value="CC_SR_Kinase"/>
</dbReference>
<proteinExistence type="inferred from homology"/>
<dbReference type="SMART" id="SM00220">
    <property type="entry name" value="S_TKc"/>
    <property type="match status" value="1"/>
</dbReference>
<keyword evidence="15" id="KW-1185">Reference proteome</keyword>
<feature type="compositionally biased region" description="Acidic residues" evidence="12">
    <location>
        <begin position="553"/>
        <end position="563"/>
    </location>
</feature>
<name>A0A9W7LGT3_9STRA</name>
<feature type="coiled-coil region" evidence="11">
    <location>
        <begin position="701"/>
        <end position="735"/>
    </location>
</feature>
<keyword evidence="3" id="KW-0808">Transferase</keyword>
<keyword evidence="2" id="KW-0723">Serine/threonine-protein kinase</keyword>
<evidence type="ECO:0000256" key="10">
    <source>
        <dbReference type="ARBA" id="ARBA00048977"/>
    </source>
</evidence>
<comment type="catalytic activity">
    <reaction evidence="10">
        <text>L-seryl-[protein] + ATP = O-phospho-L-seryl-[protein] + ADP + H(+)</text>
        <dbReference type="Rhea" id="RHEA:17989"/>
        <dbReference type="Rhea" id="RHEA-COMP:9863"/>
        <dbReference type="Rhea" id="RHEA-COMP:11604"/>
        <dbReference type="ChEBI" id="CHEBI:15378"/>
        <dbReference type="ChEBI" id="CHEBI:29999"/>
        <dbReference type="ChEBI" id="CHEBI:30616"/>
        <dbReference type="ChEBI" id="CHEBI:83421"/>
        <dbReference type="ChEBI" id="CHEBI:456216"/>
        <dbReference type="EC" id="2.7.11.1"/>
    </reaction>
    <physiologicalReaction direction="left-to-right" evidence="10">
        <dbReference type="Rhea" id="RHEA:17990"/>
    </physiologicalReaction>
</comment>
<feature type="compositionally biased region" description="Gly residues" evidence="12">
    <location>
        <begin position="564"/>
        <end position="576"/>
    </location>
</feature>
<feature type="region of interest" description="Disordered" evidence="12">
    <location>
        <begin position="157"/>
        <end position="185"/>
    </location>
</feature>
<dbReference type="Proteomes" id="UP001165065">
    <property type="component" value="Unassembled WGS sequence"/>
</dbReference>
<feature type="region of interest" description="Disordered" evidence="12">
    <location>
        <begin position="201"/>
        <end position="229"/>
    </location>
</feature>
<dbReference type="PANTHER" id="PTHR11042">
    <property type="entry name" value="EUKARYOTIC TRANSLATION INITIATION FACTOR 2-ALPHA KINASE EIF2-ALPHA KINASE -RELATED"/>
    <property type="match status" value="1"/>
</dbReference>
<dbReference type="InterPro" id="IPR008271">
    <property type="entry name" value="Ser/Thr_kinase_AS"/>
</dbReference>
<feature type="compositionally biased region" description="Acidic residues" evidence="12">
    <location>
        <begin position="362"/>
        <end position="385"/>
    </location>
</feature>
<dbReference type="EMBL" id="BRYA01000444">
    <property type="protein sequence ID" value="GMI48927.1"/>
    <property type="molecule type" value="Genomic_DNA"/>
</dbReference>
<dbReference type="OrthoDB" id="341578at2759"/>
<dbReference type="GO" id="GO:0017148">
    <property type="term" value="P:negative regulation of translation"/>
    <property type="evidence" value="ECO:0007669"/>
    <property type="project" value="UniProtKB-KW"/>
</dbReference>
<evidence type="ECO:0000256" key="11">
    <source>
        <dbReference type="SAM" id="Coils"/>
    </source>
</evidence>
<dbReference type="GO" id="GO:0004694">
    <property type="term" value="F:eukaryotic translation initiation factor 2alpha kinase activity"/>
    <property type="evidence" value="ECO:0007669"/>
    <property type="project" value="TreeGrafter"/>
</dbReference>
<comment type="caution">
    <text evidence="14">The sequence shown here is derived from an EMBL/GenBank/DDBJ whole genome shotgun (WGS) entry which is preliminary data.</text>
</comment>
<dbReference type="GO" id="GO:0005634">
    <property type="term" value="C:nucleus"/>
    <property type="evidence" value="ECO:0007669"/>
    <property type="project" value="TreeGrafter"/>
</dbReference>
<evidence type="ECO:0000256" key="5">
    <source>
        <dbReference type="ARBA" id="ARBA00022777"/>
    </source>
</evidence>
<dbReference type="EC" id="2.7.11.1" evidence="1"/>
<feature type="region of interest" description="Disordered" evidence="12">
    <location>
        <begin position="28"/>
        <end position="57"/>
    </location>
</feature>
<feature type="domain" description="Protein kinase" evidence="13">
    <location>
        <begin position="242"/>
        <end position="691"/>
    </location>
</feature>
<accession>A0A9W7LGT3</accession>
<sequence>MSSFENSPQFGSLTDENNFTTLCANGLRRASTPTNDTPPVTASSSPRLPTTPSLVTSASQLSSSFGETSIEELTTAMVQRKAGLDIGDNSGASNLAMQPNDERQVLLIMLLAQVCSLHDSTPRTFVIHVLSLYERGVLEEESIQFLFDLNLVPRDWDVQEGGEGQGGEGGGGQGQGQGANSADVDPSVLLRRRSERVENIKRNLSEKVDSSKGSSTTAVSTGSSTWSVDSAPLSLSRYSREFMEIRLLSRGSFGNVYECVSLSDNTRYAVKKVVFSARDFNDAVIKQTTREVHAMARMNHNNVVRYYGAWLEPGWMTGSGVGQGMVGEKDTSRQLIRDVHEMVVGANGDDSMLKELYLGDPFEEEDTDEGDDDENEDDYEEEEGTMQDVSYNNWGDEASFDWDRSEQVGQGWLDSGRIKSGIAAGAGRKENTESRSSRSSHASPRGSPKVKGGKKKAPRYEYQICLYIQMQLCTPITLADFIRNRPKSTPEQQLLLNAFAAFRQILLGLNHVHDKGIIHRDLKPGNIFVDKDGVFKIGDFGLSKLLDGGVGEEEGIGEEEDEGGGNGSAGVGGVGGRRSPKKNVPLLLAETIETHTVGIGTASYCAPEQISGGKYDTAADVFSLGLILLELCVIFDSEHERAKAFHNCRRGSIDSKFERRYPDLAGLIRACTHEDHRKRPTVKEILQAEIFQGGEVSRAEVMVLEETLKKKDKVLNEKEAKIRELEMELAKLRAEDLE</sequence>
<dbReference type="SUPFAM" id="SSF56112">
    <property type="entry name" value="Protein kinase-like (PK-like)"/>
    <property type="match status" value="1"/>
</dbReference>
<feature type="compositionally biased region" description="Low complexity" evidence="12">
    <location>
        <begin position="43"/>
        <end position="57"/>
    </location>
</feature>
<organism evidence="14 15">
    <name type="scientific">Triparma columacea</name>
    <dbReference type="NCBI Taxonomy" id="722753"/>
    <lineage>
        <taxon>Eukaryota</taxon>
        <taxon>Sar</taxon>
        <taxon>Stramenopiles</taxon>
        <taxon>Ochrophyta</taxon>
        <taxon>Bolidophyceae</taxon>
        <taxon>Parmales</taxon>
        <taxon>Triparmaceae</taxon>
        <taxon>Triparma</taxon>
    </lineage>
</organism>
<feature type="compositionally biased region" description="Gly residues" evidence="12">
    <location>
        <begin position="161"/>
        <end position="177"/>
    </location>
</feature>
<evidence type="ECO:0000256" key="6">
    <source>
        <dbReference type="ARBA" id="ARBA00022840"/>
    </source>
</evidence>
<comment type="catalytic activity">
    <reaction evidence="9">
        <text>L-threonyl-[protein] + ATP = O-phospho-L-threonyl-[protein] + ADP + H(+)</text>
        <dbReference type="Rhea" id="RHEA:46608"/>
        <dbReference type="Rhea" id="RHEA-COMP:11060"/>
        <dbReference type="Rhea" id="RHEA-COMP:11605"/>
        <dbReference type="ChEBI" id="CHEBI:15378"/>
        <dbReference type="ChEBI" id="CHEBI:30013"/>
        <dbReference type="ChEBI" id="CHEBI:30616"/>
        <dbReference type="ChEBI" id="CHEBI:61977"/>
        <dbReference type="ChEBI" id="CHEBI:456216"/>
        <dbReference type="EC" id="2.7.11.1"/>
    </reaction>
    <physiologicalReaction direction="left-to-right" evidence="9">
        <dbReference type="Rhea" id="RHEA:46609"/>
    </physiologicalReaction>
</comment>
<feature type="region of interest" description="Disordered" evidence="12">
    <location>
        <begin position="362"/>
        <end position="393"/>
    </location>
</feature>
<dbReference type="Gene3D" id="1.10.510.10">
    <property type="entry name" value="Transferase(Phosphotransferase) domain 1"/>
    <property type="match status" value="1"/>
</dbReference>
<evidence type="ECO:0000259" key="13">
    <source>
        <dbReference type="PROSITE" id="PS50011"/>
    </source>
</evidence>
<reference evidence="15" key="1">
    <citation type="journal article" date="2023" name="Commun. Biol.">
        <title>Genome analysis of Parmales, the sister group of diatoms, reveals the evolutionary specialization of diatoms from phago-mixotrophs to photoautotrophs.</title>
        <authorList>
            <person name="Ban H."/>
            <person name="Sato S."/>
            <person name="Yoshikawa S."/>
            <person name="Yamada K."/>
            <person name="Nakamura Y."/>
            <person name="Ichinomiya M."/>
            <person name="Sato N."/>
            <person name="Blanc-Mathieu R."/>
            <person name="Endo H."/>
            <person name="Kuwata A."/>
            <person name="Ogata H."/>
        </authorList>
    </citation>
    <scope>NUCLEOTIDE SEQUENCE [LARGE SCALE GENOMIC DNA]</scope>
</reference>
<comment type="similarity">
    <text evidence="8">Belongs to the protein kinase superfamily. Ser/Thr protein kinase family. GCN2 subfamily.</text>
</comment>
<dbReference type="GO" id="GO:0005737">
    <property type="term" value="C:cytoplasm"/>
    <property type="evidence" value="ECO:0007669"/>
    <property type="project" value="TreeGrafter"/>
</dbReference>
<feature type="region of interest" description="Disordered" evidence="12">
    <location>
        <begin position="422"/>
        <end position="455"/>
    </location>
</feature>
<keyword evidence="7" id="KW-0652">Protein synthesis inhibitor</keyword>
<keyword evidence="4" id="KW-0547">Nucleotide-binding</keyword>
<dbReference type="Gene3D" id="3.30.200.20">
    <property type="entry name" value="Phosphorylase Kinase, domain 1"/>
    <property type="match status" value="1"/>
</dbReference>
<feature type="compositionally biased region" description="Low complexity" evidence="12">
    <location>
        <begin position="211"/>
        <end position="228"/>
    </location>
</feature>
<dbReference type="Pfam" id="PF00069">
    <property type="entry name" value="Pkinase"/>
    <property type="match status" value="3"/>
</dbReference>
<evidence type="ECO:0000256" key="9">
    <source>
        <dbReference type="ARBA" id="ARBA00048659"/>
    </source>
</evidence>
<evidence type="ECO:0000313" key="15">
    <source>
        <dbReference type="Proteomes" id="UP001165065"/>
    </source>
</evidence>
<evidence type="ECO:0000256" key="8">
    <source>
        <dbReference type="ARBA" id="ARBA00037982"/>
    </source>
</evidence>
<evidence type="ECO:0000256" key="3">
    <source>
        <dbReference type="ARBA" id="ARBA00022679"/>
    </source>
</evidence>
<evidence type="ECO:0000313" key="14">
    <source>
        <dbReference type="EMBL" id="GMI48927.1"/>
    </source>
</evidence>
<evidence type="ECO:0000256" key="7">
    <source>
        <dbReference type="ARBA" id="ARBA00023193"/>
    </source>
</evidence>
<dbReference type="GO" id="GO:0005524">
    <property type="term" value="F:ATP binding"/>
    <property type="evidence" value="ECO:0007669"/>
    <property type="project" value="UniProtKB-KW"/>
</dbReference>
<evidence type="ECO:0000256" key="1">
    <source>
        <dbReference type="ARBA" id="ARBA00012513"/>
    </source>
</evidence>
<feature type="region of interest" description="Disordered" evidence="12">
    <location>
        <begin position="553"/>
        <end position="578"/>
    </location>
</feature>